<reference evidence="1 2" key="1">
    <citation type="journal article" date="2021" name="J. Hered.">
        <title>A chromosome-level genome assembly of the parasitoid wasp, Cotesia glomerata (Hymenoptera: Braconidae).</title>
        <authorList>
            <person name="Pinto B.J."/>
            <person name="Weis J.J."/>
            <person name="Gamble T."/>
            <person name="Ode P.J."/>
            <person name="Paul R."/>
            <person name="Zaspel J.M."/>
        </authorList>
    </citation>
    <scope>NUCLEOTIDE SEQUENCE [LARGE SCALE GENOMIC DNA]</scope>
    <source>
        <strain evidence="1">CgM1</strain>
    </source>
</reference>
<accession>A0AAV7J9N1</accession>
<dbReference type="AlphaFoldDB" id="A0AAV7J9N1"/>
<keyword evidence="2" id="KW-1185">Reference proteome</keyword>
<gene>
    <name evidence="1" type="ORF">KQX54_020496</name>
</gene>
<dbReference type="EMBL" id="JAHXZJ010000001">
    <property type="protein sequence ID" value="KAH0568347.1"/>
    <property type="molecule type" value="Genomic_DNA"/>
</dbReference>
<name>A0AAV7J9N1_COTGL</name>
<dbReference type="Proteomes" id="UP000826195">
    <property type="component" value="Unassembled WGS sequence"/>
</dbReference>
<comment type="caution">
    <text evidence="1">The sequence shown here is derived from an EMBL/GenBank/DDBJ whole genome shotgun (WGS) entry which is preliminary data.</text>
</comment>
<evidence type="ECO:0000313" key="2">
    <source>
        <dbReference type="Proteomes" id="UP000826195"/>
    </source>
</evidence>
<protein>
    <submittedName>
        <fullName evidence="1">Uncharacterized protein</fullName>
    </submittedName>
</protein>
<proteinExistence type="predicted"/>
<evidence type="ECO:0000313" key="1">
    <source>
        <dbReference type="EMBL" id="KAH0568347.1"/>
    </source>
</evidence>
<sequence length="119" mass="13244">MYIFVMKLKASVEKVTSSAANVYVRRIHFLVIEGGRTECKDENGKRDERIDKSKIQMLLSMSVVLGTIARILSVSPGYASFQEFGQGTRVTLVASEIRDGSSQGLGHCVNIFFYISTPY</sequence>
<organism evidence="1 2">
    <name type="scientific">Cotesia glomerata</name>
    <name type="common">Lepidopteran parasitic wasp</name>
    <name type="synonym">Apanteles glomeratus</name>
    <dbReference type="NCBI Taxonomy" id="32391"/>
    <lineage>
        <taxon>Eukaryota</taxon>
        <taxon>Metazoa</taxon>
        <taxon>Ecdysozoa</taxon>
        <taxon>Arthropoda</taxon>
        <taxon>Hexapoda</taxon>
        <taxon>Insecta</taxon>
        <taxon>Pterygota</taxon>
        <taxon>Neoptera</taxon>
        <taxon>Endopterygota</taxon>
        <taxon>Hymenoptera</taxon>
        <taxon>Apocrita</taxon>
        <taxon>Ichneumonoidea</taxon>
        <taxon>Braconidae</taxon>
        <taxon>Microgastrinae</taxon>
        <taxon>Cotesia</taxon>
    </lineage>
</organism>